<feature type="chain" id="PRO_5020952485" evidence="1">
    <location>
        <begin position="22"/>
        <end position="215"/>
    </location>
</feature>
<organism evidence="2 3">
    <name type="scientific">Colletotrichum higginsianum</name>
    <dbReference type="NCBI Taxonomy" id="80884"/>
    <lineage>
        <taxon>Eukaryota</taxon>
        <taxon>Fungi</taxon>
        <taxon>Dikarya</taxon>
        <taxon>Ascomycota</taxon>
        <taxon>Pezizomycotina</taxon>
        <taxon>Sordariomycetes</taxon>
        <taxon>Hypocreomycetidae</taxon>
        <taxon>Glomerellales</taxon>
        <taxon>Glomerellaceae</taxon>
        <taxon>Colletotrichum</taxon>
        <taxon>Colletotrichum destructivum species complex</taxon>
    </lineage>
</organism>
<sequence>MLSRSLQLMVAASSIVNLAMAASPVEILAQGCKVDVQVFDNLLNTSNYAEFDIAQLAEALEQPVETVTSWSLDTRQYILAELKREITSTVASMGYDVGSVEPEADSGAHLDKRVDERESYKSHERKLLSLHNARVRSADSSCFKHVACGSCVVAAGLAGTAGILGCVGVAVDAEILTAAPTFGLSTAPIWIALGECVAKVSSIAAAAFGTCHTLL</sequence>
<accession>A0A4T0W2J1</accession>
<dbReference type="Proteomes" id="UP000305883">
    <property type="component" value="Unassembled WGS sequence"/>
</dbReference>
<dbReference type="EMBL" id="MWPZ01000004">
    <property type="protein sequence ID" value="TIC99440.1"/>
    <property type="molecule type" value="Genomic_DNA"/>
</dbReference>
<reference evidence="2 3" key="1">
    <citation type="journal article" date="2019" name="Genome Biol. Evol.">
        <title>Genomic Plasticity Mediated by Transposable Elements in the Plant Pathogenic Fungus Colletotrichum higginsianum.</title>
        <authorList>
            <person name="Tsushima A."/>
            <person name="Gan P."/>
            <person name="Kumakura N."/>
            <person name="Narusaka M."/>
            <person name="Takano Y."/>
            <person name="Narusaka Y."/>
            <person name="Shirasu K."/>
        </authorList>
    </citation>
    <scope>NUCLEOTIDE SEQUENCE [LARGE SCALE GENOMIC DNA]</scope>
    <source>
        <strain evidence="2 3">MAFF305635-RFP</strain>
    </source>
</reference>
<dbReference type="OrthoDB" id="5241602at2759"/>
<evidence type="ECO:0000256" key="1">
    <source>
        <dbReference type="SAM" id="SignalP"/>
    </source>
</evidence>
<evidence type="ECO:0000313" key="2">
    <source>
        <dbReference type="EMBL" id="TIC99440.1"/>
    </source>
</evidence>
<gene>
    <name evidence="2" type="ORF">CH35J_006371</name>
</gene>
<evidence type="ECO:0000313" key="3">
    <source>
        <dbReference type="Proteomes" id="UP000305883"/>
    </source>
</evidence>
<dbReference type="AlphaFoldDB" id="A0A4T0W2J1"/>
<name>A0A4T0W2J1_9PEZI</name>
<keyword evidence="1" id="KW-0732">Signal</keyword>
<proteinExistence type="predicted"/>
<comment type="caution">
    <text evidence="2">The sequence shown here is derived from an EMBL/GenBank/DDBJ whole genome shotgun (WGS) entry which is preliminary data.</text>
</comment>
<feature type="signal peptide" evidence="1">
    <location>
        <begin position="1"/>
        <end position="21"/>
    </location>
</feature>
<protein>
    <submittedName>
        <fullName evidence="2">Uncharacterized protein</fullName>
    </submittedName>
</protein>